<evidence type="ECO:0000313" key="4">
    <source>
        <dbReference type="Proteomes" id="UP001320245"/>
    </source>
</evidence>
<dbReference type="Pfam" id="PF00652">
    <property type="entry name" value="Ricin_B_lectin"/>
    <property type="match status" value="1"/>
</dbReference>
<evidence type="ECO:0000259" key="2">
    <source>
        <dbReference type="Pfam" id="PF00652"/>
    </source>
</evidence>
<organism evidence="3 4">
    <name type="scientific">Cytospora paraplurivora</name>
    <dbReference type="NCBI Taxonomy" id="2898453"/>
    <lineage>
        <taxon>Eukaryota</taxon>
        <taxon>Fungi</taxon>
        <taxon>Dikarya</taxon>
        <taxon>Ascomycota</taxon>
        <taxon>Pezizomycotina</taxon>
        <taxon>Sordariomycetes</taxon>
        <taxon>Sordariomycetidae</taxon>
        <taxon>Diaporthales</taxon>
        <taxon>Cytosporaceae</taxon>
        <taxon>Cytospora</taxon>
    </lineage>
</organism>
<comment type="caution">
    <text evidence="3">The sequence shown here is derived from an EMBL/GenBank/DDBJ whole genome shotgun (WGS) entry which is preliminary data.</text>
</comment>
<protein>
    <recommendedName>
        <fullName evidence="2">Ricin B lectin domain-containing protein</fullName>
    </recommendedName>
</protein>
<keyword evidence="1" id="KW-0732">Signal</keyword>
<sequence>MKSISLLALVAIASADAVVWPRTVTALDEVAAAQAQQRDDTATRALSNTHIKVDKLSGDFRANLTPVKVAECGSTDGQGWDVITDGKHINAPNSMLIISTLTNACLDYDARGPAGGQVSLYSCGGSPDGSGSFAISQIFPFDGRRGPHSLRPGNGPGKCLTVKGGVVDIADCKDGDAAQEFTFDGEGNAKSTPTEIATRKSTTTEVATAKATTTVPVTAKSTSSELTTTRSAAVKSTITTKSEYRSWGKRMQFMPILTKGSYQGSCYDHHKLRRVSGAGHVLNPSAVAEAHQRDQTAVRAFSSVAIRASDGRCLSVDRTAGDYRANLIPVSLIDCDEDAITINGRWDIVTKGKHNDGSGGTAALVVSRLTQGCISYDFRRDVGDQVILFSCGGRADGTGSTNTGQLFPFTGKKQFELAPVSEGNKTCIIPGSERLVSGPCTGGQEGLFAVSFI</sequence>
<proteinExistence type="predicted"/>
<dbReference type="InterPro" id="IPR000772">
    <property type="entry name" value="Ricin_B_lectin"/>
</dbReference>
<dbReference type="EMBL" id="JAJSPL020000070">
    <property type="protein sequence ID" value="KAK7729399.1"/>
    <property type="molecule type" value="Genomic_DNA"/>
</dbReference>
<feature type="signal peptide" evidence="1">
    <location>
        <begin position="1"/>
        <end position="17"/>
    </location>
</feature>
<accession>A0AAN9TZB8</accession>
<dbReference type="AlphaFoldDB" id="A0AAN9TZB8"/>
<dbReference type="Proteomes" id="UP001320245">
    <property type="component" value="Unassembled WGS sequence"/>
</dbReference>
<dbReference type="PROSITE" id="PS50231">
    <property type="entry name" value="RICIN_B_LECTIN"/>
    <property type="match status" value="2"/>
</dbReference>
<dbReference type="InterPro" id="IPR035992">
    <property type="entry name" value="Ricin_B-like_lectins"/>
</dbReference>
<evidence type="ECO:0000313" key="3">
    <source>
        <dbReference type="EMBL" id="KAK7729399.1"/>
    </source>
</evidence>
<gene>
    <name evidence="3" type="ORF">SLS53_009249</name>
</gene>
<evidence type="ECO:0000256" key="1">
    <source>
        <dbReference type="SAM" id="SignalP"/>
    </source>
</evidence>
<reference evidence="3 4" key="1">
    <citation type="journal article" date="2023" name="PLoS ONE">
        <title>Cytospora paraplurivora sp. nov. isolated from orchards with fruit tree decline syndrome in Ontario, Canada.</title>
        <authorList>
            <person name="Ilyukhin E."/>
            <person name="Nguyen H.D.T."/>
            <person name="Castle A.J."/>
            <person name="Ellouze W."/>
        </authorList>
    </citation>
    <scope>NUCLEOTIDE SEQUENCE [LARGE SCALE GENOMIC DNA]</scope>
    <source>
        <strain evidence="3 4">FDS-564</strain>
    </source>
</reference>
<keyword evidence="4" id="KW-1185">Reference proteome</keyword>
<dbReference type="Gene3D" id="2.80.10.50">
    <property type="match status" value="1"/>
</dbReference>
<dbReference type="SUPFAM" id="SSF50370">
    <property type="entry name" value="Ricin B-like lectins"/>
    <property type="match status" value="1"/>
</dbReference>
<name>A0AAN9TZB8_9PEZI</name>
<feature type="domain" description="Ricin B lectin" evidence="2">
    <location>
        <begin position="95"/>
        <end position="188"/>
    </location>
</feature>
<feature type="chain" id="PRO_5043053613" description="Ricin B lectin domain-containing protein" evidence="1">
    <location>
        <begin position="18"/>
        <end position="453"/>
    </location>
</feature>
<dbReference type="CDD" id="cd00161">
    <property type="entry name" value="beta-trefoil_Ricin-like"/>
    <property type="match status" value="1"/>
</dbReference>